<dbReference type="EMBL" id="JAWJWE010000001">
    <property type="protein sequence ID" value="KAK6644227.1"/>
    <property type="molecule type" value="Genomic_DNA"/>
</dbReference>
<sequence>MVRSDEMLYKSDIFRIAESISDLKYEAFQEDYTGRTVEKAARGIGNEDINKTLPFYSTTPDLLNKCPEAKPSSRAREATFCRGQNPRGTNVSDVRMTRRFADYKWRKQKF</sequence>
<gene>
    <name evidence="1" type="ORF">RUM43_000494</name>
</gene>
<comment type="caution">
    <text evidence="1">The sequence shown here is derived from an EMBL/GenBank/DDBJ whole genome shotgun (WGS) entry which is preliminary data.</text>
</comment>
<evidence type="ECO:0000313" key="2">
    <source>
        <dbReference type="Proteomes" id="UP001372834"/>
    </source>
</evidence>
<proteinExistence type="predicted"/>
<name>A0AAN8SG47_POLSC</name>
<reference evidence="1 2" key="1">
    <citation type="submission" date="2023-10" db="EMBL/GenBank/DDBJ databases">
        <title>Genomes of two closely related lineages of the louse Polyplax serrata with different host specificities.</title>
        <authorList>
            <person name="Martinu J."/>
            <person name="Tarabai H."/>
            <person name="Stefka J."/>
            <person name="Hypsa V."/>
        </authorList>
    </citation>
    <scope>NUCLEOTIDE SEQUENCE [LARGE SCALE GENOMIC DNA]</scope>
    <source>
        <strain evidence="1">HR10_N</strain>
    </source>
</reference>
<accession>A0AAN8SG47</accession>
<dbReference type="AlphaFoldDB" id="A0AAN8SG47"/>
<protein>
    <submittedName>
        <fullName evidence="1">Uncharacterized protein</fullName>
    </submittedName>
</protein>
<evidence type="ECO:0000313" key="1">
    <source>
        <dbReference type="EMBL" id="KAK6644227.1"/>
    </source>
</evidence>
<organism evidence="1 2">
    <name type="scientific">Polyplax serrata</name>
    <name type="common">Common mouse louse</name>
    <dbReference type="NCBI Taxonomy" id="468196"/>
    <lineage>
        <taxon>Eukaryota</taxon>
        <taxon>Metazoa</taxon>
        <taxon>Ecdysozoa</taxon>
        <taxon>Arthropoda</taxon>
        <taxon>Hexapoda</taxon>
        <taxon>Insecta</taxon>
        <taxon>Pterygota</taxon>
        <taxon>Neoptera</taxon>
        <taxon>Paraneoptera</taxon>
        <taxon>Psocodea</taxon>
        <taxon>Troctomorpha</taxon>
        <taxon>Phthiraptera</taxon>
        <taxon>Anoplura</taxon>
        <taxon>Polyplacidae</taxon>
        <taxon>Polyplax</taxon>
    </lineage>
</organism>
<dbReference type="Proteomes" id="UP001372834">
    <property type="component" value="Unassembled WGS sequence"/>
</dbReference>